<organism evidence="1 2">
    <name type="scientific">Geodia barretti</name>
    <name type="common">Barrett's horny sponge</name>
    <dbReference type="NCBI Taxonomy" id="519541"/>
    <lineage>
        <taxon>Eukaryota</taxon>
        <taxon>Metazoa</taxon>
        <taxon>Porifera</taxon>
        <taxon>Demospongiae</taxon>
        <taxon>Heteroscleromorpha</taxon>
        <taxon>Tetractinellida</taxon>
        <taxon>Astrophorina</taxon>
        <taxon>Geodiidae</taxon>
        <taxon>Geodia</taxon>
    </lineage>
</organism>
<accession>A0AA35X5W2</accession>
<name>A0AA35X5W2_GEOBA</name>
<sequence>MATAPAGDKILKESDLCELVEALLEAKNKASDFGLKLHLPSHEIDSICSIHRDPQEQLTSILKYFLKRVEP</sequence>
<feature type="non-terminal residue" evidence="1">
    <location>
        <position position="1"/>
    </location>
</feature>
<reference evidence="1" key="1">
    <citation type="submission" date="2023-03" db="EMBL/GenBank/DDBJ databases">
        <authorList>
            <person name="Steffen K."/>
            <person name="Cardenas P."/>
        </authorList>
    </citation>
    <scope>NUCLEOTIDE SEQUENCE</scope>
</reference>
<protein>
    <submittedName>
        <fullName evidence="1">Uncharacterized protein</fullName>
    </submittedName>
</protein>
<dbReference type="EMBL" id="CASHTH010003465">
    <property type="protein sequence ID" value="CAI8045369.1"/>
    <property type="molecule type" value="Genomic_DNA"/>
</dbReference>
<comment type="caution">
    <text evidence="1">The sequence shown here is derived from an EMBL/GenBank/DDBJ whole genome shotgun (WGS) entry which is preliminary data.</text>
</comment>
<proteinExistence type="predicted"/>
<dbReference type="Proteomes" id="UP001174909">
    <property type="component" value="Unassembled WGS sequence"/>
</dbReference>
<gene>
    <name evidence="1" type="ORF">GBAR_LOCUS25095</name>
</gene>
<evidence type="ECO:0000313" key="2">
    <source>
        <dbReference type="Proteomes" id="UP001174909"/>
    </source>
</evidence>
<evidence type="ECO:0000313" key="1">
    <source>
        <dbReference type="EMBL" id="CAI8045369.1"/>
    </source>
</evidence>
<dbReference type="EMBL" id="CASHTH010003465">
    <property type="protein sequence ID" value="CAI8045368.1"/>
    <property type="molecule type" value="Genomic_DNA"/>
</dbReference>
<dbReference type="AlphaFoldDB" id="A0AA35X5W2"/>
<keyword evidence="2" id="KW-1185">Reference proteome</keyword>